<name>A0A5E3ZWH5_9ACTN</name>
<dbReference type="EC" id="2.4.99.16" evidence="6"/>
<dbReference type="Gene3D" id="2.60.40.10">
    <property type="entry name" value="Immunoglobulins"/>
    <property type="match status" value="1"/>
</dbReference>
<dbReference type="AlphaFoldDB" id="A0A5E3ZWH5"/>
<dbReference type="InterPro" id="IPR017853">
    <property type="entry name" value="GH"/>
</dbReference>
<dbReference type="HAMAP" id="MF_02124">
    <property type="entry name" value="GlgE"/>
    <property type="match status" value="1"/>
</dbReference>
<evidence type="ECO:0000256" key="4">
    <source>
        <dbReference type="ARBA" id="ARBA00023277"/>
    </source>
</evidence>
<dbReference type="InterPro" id="IPR013780">
    <property type="entry name" value="Glyco_hydro_b"/>
</dbReference>
<dbReference type="GO" id="GO:0016758">
    <property type="term" value="F:hexosyltransferase activity"/>
    <property type="evidence" value="ECO:0007669"/>
    <property type="project" value="UniProtKB-UniRule"/>
</dbReference>
<sequence>MLIHKIGTRFLGGVTVIGRFGITDVQPVVDSGNSPSKAVVGEVIPVSATAWREGHDKLACTLWVKGPDAARAQRISMTPGEVDDTYHACFVPDREGMWTFRIDAWSDVRATWIHDINAKIDVGQGPQDLANDLEIGAQILEAALLQNSRKVIKATLQEAIDALRNTDLELTERISPALSAEVTEILAKRPVRDLLTRGKPHRIWTDRSKAMYSSWYELFPRSTGGRDERGRPVHGTFATTEKDFTRIAAMGFDVVYFPPIHPIGEINRKGRNNTLTASKEDVGSPWAIGSKDGGHDAIHPQLGTMKDFTHLVKTAKKQGLEVALDLALQCAPDHPWAQAHPEWFTVLPDGYIAYAENPPKKYQDIYPLNFDNDYAGLTDEIERVVRLWMKKGVRIFRVDNPHTKPGMFWEDLISRIKRTDPDVLFLAEAFTRPARMFGLARLGFSQSYTYFTWKTAKWELEEFSKQTLRHLDDARPNLFTNTPDILHESLQHGGPGMFAIRAALAATLFASWGIYSGFEIYEHIAVAPGSEEYLHSEKYELRPRNFAAALENQESLEPWITTLNRIRREHPALQQNRQLVFHHCDNDAVMAYSKFDPKTGDSILVVINLNPFGTEETTISLNMPALGLDWYDQMDVHDEVTQQTFHWMQRNYVKLEPWSNVAHILVLPVVPQERRANLCYRDVAED</sequence>
<dbReference type="Pfam" id="PF21702">
    <property type="entry name" value="GLGE_C"/>
    <property type="match status" value="1"/>
</dbReference>
<dbReference type="Proteomes" id="UP000324288">
    <property type="component" value="Chromosome"/>
</dbReference>
<dbReference type="InterPro" id="IPR006047">
    <property type="entry name" value="GH13_cat_dom"/>
</dbReference>
<evidence type="ECO:0000256" key="2">
    <source>
        <dbReference type="ARBA" id="ARBA00022676"/>
    </source>
</evidence>
<evidence type="ECO:0000259" key="7">
    <source>
        <dbReference type="SMART" id="SM00642"/>
    </source>
</evidence>
<feature type="binding site" evidence="6">
    <location>
        <begin position="538"/>
        <end position="539"/>
    </location>
    <ligand>
        <name>alpha-maltose 1-phosphate</name>
        <dbReference type="ChEBI" id="CHEBI:63576"/>
    </ligand>
</feature>
<dbReference type="Gene3D" id="2.60.40.1180">
    <property type="entry name" value="Golgi alpha-mannosidase II"/>
    <property type="match status" value="1"/>
</dbReference>
<comment type="function">
    <text evidence="6">Maltosyltransferase that uses maltose 1-phosphate (M1P) as the sugar donor to elongate linear or branched alpha-(1-&gt;4)-glucans. Is involved in a branched alpha-glucan biosynthetic pathway from trehalose, together with TreS, Mak and GlgB.</text>
</comment>
<dbReference type="PANTHER" id="PTHR47786">
    <property type="entry name" value="ALPHA-1,4-GLUCAN:MALTOSE-1-PHOSPHATE MALTOSYLTRANSFERASE"/>
    <property type="match status" value="1"/>
</dbReference>
<dbReference type="SUPFAM" id="SSF51445">
    <property type="entry name" value="(Trans)glycosidases"/>
    <property type="match status" value="1"/>
</dbReference>
<keyword evidence="3 6" id="KW-0808">Transferase</keyword>
<dbReference type="GO" id="GO:0030979">
    <property type="term" value="P:alpha-glucan biosynthetic process"/>
    <property type="evidence" value="ECO:0007669"/>
    <property type="project" value="UniProtKB-UniRule"/>
</dbReference>
<dbReference type="InterPro" id="IPR013783">
    <property type="entry name" value="Ig-like_fold"/>
</dbReference>
<keyword evidence="9" id="KW-1185">Reference proteome</keyword>
<comment type="subunit">
    <text evidence="1 6">Homodimer.</text>
</comment>
<dbReference type="SMART" id="SM00642">
    <property type="entry name" value="Aamy"/>
    <property type="match status" value="1"/>
</dbReference>
<feature type="binding site" evidence="6">
    <location>
        <position position="364"/>
    </location>
    <ligand>
        <name>alpha-maltose 1-phosphate</name>
        <dbReference type="ChEBI" id="CHEBI:63576"/>
    </ligand>
</feature>
<evidence type="ECO:0000256" key="1">
    <source>
        <dbReference type="ARBA" id="ARBA00011738"/>
    </source>
</evidence>
<comment type="catalytic activity">
    <reaction evidence="5 6">
        <text>alpha-maltose 1-phosphate + [(1-&gt;4)-alpha-D-glucosyl](n) = [(1-&gt;4)-alpha-D-glucosyl](n+2) + phosphate</text>
        <dbReference type="Rhea" id="RHEA:42692"/>
        <dbReference type="Rhea" id="RHEA-COMP:9584"/>
        <dbReference type="Rhea" id="RHEA-COMP:10183"/>
        <dbReference type="ChEBI" id="CHEBI:15444"/>
        <dbReference type="ChEBI" id="CHEBI:43474"/>
        <dbReference type="ChEBI" id="CHEBI:63576"/>
        <dbReference type="EC" id="2.4.99.16"/>
    </reaction>
</comment>
<protein>
    <recommendedName>
        <fullName evidence="6">Alpha-1,4-glucan:maltose-1-phosphate maltosyltransferase</fullName>
        <shortName evidence="6">GMPMT</shortName>
        <ecNumber evidence="6">2.4.99.16</ecNumber>
    </recommendedName>
    <alternativeName>
        <fullName evidence="6">(1-&gt;4)-alpha-D-glucan:maltose-1-phosphate alpha-D-maltosyltransferase</fullName>
    </alternativeName>
</protein>
<dbReference type="Gene3D" id="3.20.20.80">
    <property type="entry name" value="Glycosidases"/>
    <property type="match status" value="1"/>
</dbReference>
<feature type="active site" description="Proton donor" evidence="6">
    <location>
        <position position="428"/>
    </location>
</feature>
<reference evidence="8 9" key="1">
    <citation type="submission" date="2019-04" db="EMBL/GenBank/DDBJ databases">
        <authorList>
            <person name="Seth-Smith MB H."/>
            <person name="Seth-Smith H."/>
        </authorList>
    </citation>
    <scope>NUCLEOTIDE SEQUENCE [LARGE SCALE GENOMIC DNA]</scope>
    <source>
        <strain evidence="8">USB-603019</strain>
    </source>
</reference>
<feature type="binding site" evidence="6">
    <location>
        <position position="269"/>
    </location>
    <ligand>
        <name>alpha-maltose 1-phosphate</name>
        <dbReference type="ChEBI" id="CHEBI:63576"/>
    </ligand>
</feature>
<dbReference type="InterPro" id="IPR049171">
    <property type="entry name" value="GLGE_C"/>
</dbReference>
<feature type="active site" description="Nucleophile" evidence="6">
    <location>
        <position position="399"/>
    </location>
</feature>
<feature type="site" description="Transition state stabilizer" evidence="6">
    <location>
        <position position="484"/>
    </location>
</feature>
<evidence type="ECO:0000313" key="9">
    <source>
        <dbReference type="Proteomes" id="UP000324288"/>
    </source>
</evidence>
<accession>A0A5E3ZWH5</accession>
<dbReference type="InterPro" id="IPR026585">
    <property type="entry name" value="GlgE"/>
</dbReference>
<feature type="binding site" evidence="6">
    <location>
        <position position="400"/>
    </location>
    <ligand>
        <name>alpha-maltose 1-phosphate</name>
        <dbReference type="ChEBI" id="CHEBI:63576"/>
    </ligand>
</feature>
<feature type="domain" description="Glycosyl hydrolase family 13 catalytic" evidence="7">
    <location>
        <begin position="213"/>
        <end position="567"/>
    </location>
</feature>
<comment type="similarity">
    <text evidence="6">Belongs to the glycosyl hydrolase 13 family. GlgE subfamily.</text>
</comment>
<keyword evidence="2 6" id="KW-0328">Glycosyltransferase</keyword>
<evidence type="ECO:0000256" key="5">
    <source>
        <dbReference type="ARBA" id="ARBA00048735"/>
    </source>
</evidence>
<dbReference type="GO" id="GO:0004553">
    <property type="term" value="F:hydrolase activity, hydrolyzing O-glycosyl compounds"/>
    <property type="evidence" value="ECO:0007669"/>
    <property type="project" value="InterPro"/>
</dbReference>
<dbReference type="RefSeq" id="WP_172621823.1">
    <property type="nucleotide sequence ID" value="NZ_LR584267.1"/>
</dbReference>
<evidence type="ECO:0000256" key="6">
    <source>
        <dbReference type="HAMAP-Rule" id="MF_02124"/>
    </source>
</evidence>
<feature type="binding site" evidence="6">
    <location>
        <position position="329"/>
    </location>
    <ligand>
        <name>alpha-maltose 1-phosphate</name>
        <dbReference type="ChEBI" id="CHEBI:63576"/>
    </ligand>
</feature>
<dbReference type="CDD" id="cd11344">
    <property type="entry name" value="AmyAc_GlgE_like"/>
    <property type="match status" value="1"/>
</dbReference>
<dbReference type="InterPro" id="IPR021828">
    <property type="entry name" value="GlgE_dom_N/S"/>
</dbReference>
<evidence type="ECO:0000313" key="8">
    <source>
        <dbReference type="EMBL" id="VHN99898.1"/>
    </source>
</evidence>
<dbReference type="PANTHER" id="PTHR47786:SF2">
    <property type="entry name" value="GLYCOSYL HYDROLASE FAMILY 13 CATALYTIC DOMAIN-CONTAINING PROTEIN"/>
    <property type="match status" value="1"/>
</dbReference>
<dbReference type="Pfam" id="PF11896">
    <property type="entry name" value="GlgE_dom_N_S"/>
    <property type="match status" value="1"/>
</dbReference>
<dbReference type="Gene3D" id="1.20.58.80">
    <property type="entry name" value="Phosphotransferase system, lactose/cellobiose-type IIA subunit"/>
    <property type="match status" value="1"/>
</dbReference>
<dbReference type="EMBL" id="LR584267">
    <property type="protein sequence ID" value="VHN99898.1"/>
    <property type="molecule type" value="Genomic_DNA"/>
</dbReference>
<proteinExistence type="inferred from homology"/>
<evidence type="ECO:0000256" key="3">
    <source>
        <dbReference type="ARBA" id="ARBA00022679"/>
    </source>
</evidence>
<gene>
    <name evidence="6 8" type="primary">glgE</name>
    <name evidence="8" type="ORF">LC603019_00312</name>
</gene>
<organism evidence="8 9">
    <name type="scientific">Lawsonella clevelandensis</name>
    <dbReference type="NCBI Taxonomy" id="1528099"/>
    <lineage>
        <taxon>Bacteria</taxon>
        <taxon>Bacillati</taxon>
        <taxon>Actinomycetota</taxon>
        <taxon>Actinomycetes</taxon>
        <taxon>Mycobacteriales</taxon>
        <taxon>Lawsonellaceae</taxon>
        <taxon>Lawsonella</taxon>
    </lineage>
</organism>
<keyword evidence="4 6" id="KW-0119">Carbohydrate metabolism</keyword>